<reference evidence="2 3" key="1">
    <citation type="journal article" date="2015" name="Sci. Rep.">
        <title>Chromosome-level genome map provides insights into diverse defense mechanisms in the medicinal fungus Ganoderma sinense.</title>
        <authorList>
            <person name="Zhu Y."/>
            <person name="Xu J."/>
            <person name="Sun C."/>
            <person name="Zhou S."/>
            <person name="Xu H."/>
            <person name="Nelson D.R."/>
            <person name="Qian J."/>
            <person name="Song J."/>
            <person name="Luo H."/>
            <person name="Xiang L."/>
            <person name="Li Y."/>
            <person name="Xu Z."/>
            <person name="Ji A."/>
            <person name="Wang L."/>
            <person name="Lu S."/>
            <person name="Hayward A."/>
            <person name="Sun W."/>
            <person name="Li X."/>
            <person name="Schwartz D.C."/>
            <person name="Wang Y."/>
            <person name="Chen S."/>
        </authorList>
    </citation>
    <scope>NUCLEOTIDE SEQUENCE [LARGE SCALE GENOMIC DNA]</scope>
    <source>
        <strain evidence="2 3">ZZ0214-1</strain>
    </source>
</reference>
<dbReference type="Proteomes" id="UP000230002">
    <property type="component" value="Unassembled WGS sequence"/>
</dbReference>
<feature type="compositionally biased region" description="Low complexity" evidence="1">
    <location>
        <begin position="193"/>
        <end position="209"/>
    </location>
</feature>
<protein>
    <submittedName>
        <fullName evidence="2">Uncharacterized protein</fullName>
    </submittedName>
</protein>
<evidence type="ECO:0000313" key="2">
    <source>
        <dbReference type="EMBL" id="PIL33821.1"/>
    </source>
</evidence>
<comment type="caution">
    <text evidence="2">The sequence shown here is derived from an EMBL/GenBank/DDBJ whole genome shotgun (WGS) entry which is preliminary data.</text>
</comment>
<organism evidence="2 3">
    <name type="scientific">Ganoderma sinense ZZ0214-1</name>
    <dbReference type="NCBI Taxonomy" id="1077348"/>
    <lineage>
        <taxon>Eukaryota</taxon>
        <taxon>Fungi</taxon>
        <taxon>Dikarya</taxon>
        <taxon>Basidiomycota</taxon>
        <taxon>Agaricomycotina</taxon>
        <taxon>Agaricomycetes</taxon>
        <taxon>Polyporales</taxon>
        <taxon>Polyporaceae</taxon>
        <taxon>Ganoderma</taxon>
    </lineage>
</organism>
<evidence type="ECO:0000256" key="1">
    <source>
        <dbReference type="SAM" id="MobiDB-lite"/>
    </source>
</evidence>
<gene>
    <name evidence="2" type="ORF">GSI_04446</name>
</gene>
<keyword evidence="3" id="KW-1185">Reference proteome</keyword>
<accession>A0A2G8SJ94</accession>
<name>A0A2G8SJ94_9APHY</name>
<dbReference type="AlphaFoldDB" id="A0A2G8SJ94"/>
<feature type="region of interest" description="Disordered" evidence="1">
    <location>
        <begin position="162"/>
        <end position="215"/>
    </location>
</feature>
<dbReference type="EMBL" id="AYKW01000007">
    <property type="protein sequence ID" value="PIL33821.1"/>
    <property type="molecule type" value="Genomic_DNA"/>
</dbReference>
<dbReference type="OrthoDB" id="2753628at2759"/>
<evidence type="ECO:0000313" key="3">
    <source>
        <dbReference type="Proteomes" id="UP000230002"/>
    </source>
</evidence>
<sequence length="215" mass="23957">MTAKLLNWPITRFAAVEDVKYASSNELDTVPYFAPGGVLLSELAPGEFGMVITGHSYSVTIVAVTITGDWKIASDSDRLEVRMSPWRREEQLYGQTWLYLRFKNSLVYLDFNRVLWDTVWQLQTKAKMLQARLDDVAYAQPSNFTKYCRQYLGEDYFDQLTDSGGSESDSEEDRIHDNSSLPAWDDGNGGSGSEAEGSGSEAGRSGSEATAVDVY</sequence>
<proteinExistence type="predicted"/>